<evidence type="ECO:0000256" key="1">
    <source>
        <dbReference type="ARBA" id="ARBA00006484"/>
    </source>
</evidence>
<dbReference type="InterPro" id="IPR020904">
    <property type="entry name" value="Sc_DH/Rdtase_CS"/>
</dbReference>
<organism evidence="4 5">
    <name type="scientific">Choanephora cucurbitarum</name>
    <dbReference type="NCBI Taxonomy" id="101091"/>
    <lineage>
        <taxon>Eukaryota</taxon>
        <taxon>Fungi</taxon>
        <taxon>Fungi incertae sedis</taxon>
        <taxon>Mucoromycota</taxon>
        <taxon>Mucoromycotina</taxon>
        <taxon>Mucoromycetes</taxon>
        <taxon>Mucorales</taxon>
        <taxon>Mucorineae</taxon>
        <taxon>Choanephoraceae</taxon>
        <taxon>Choanephoroideae</taxon>
        <taxon>Choanephora</taxon>
    </lineage>
</organism>
<dbReference type="PRINTS" id="PR00081">
    <property type="entry name" value="GDHRDH"/>
</dbReference>
<evidence type="ECO:0000313" key="5">
    <source>
        <dbReference type="Proteomes" id="UP000093000"/>
    </source>
</evidence>
<evidence type="ECO:0000313" key="4">
    <source>
        <dbReference type="EMBL" id="OBZ84881.1"/>
    </source>
</evidence>
<dbReference type="InterPro" id="IPR002347">
    <property type="entry name" value="SDR_fam"/>
</dbReference>
<evidence type="ECO:0000256" key="3">
    <source>
        <dbReference type="ARBA" id="ARBA00023002"/>
    </source>
</evidence>
<dbReference type="InParanoid" id="A0A1C7N732"/>
<dbReference type="SUPFAM" id="SSF51735">
    <property type="entry name" value="NAD(P)-binding Rossmann-fold domains"/>
    <property type="match status" value="1"/>
</dbReference>
<dbReference type="GO" id="GO:0016614">
    <property type="term" value="F:oxidoreductase activity, acting on CH-OH group of donors"/>
    <property type="evidence" value="ECO:0007669"/>
    <property type="project" value="UniProtKB-ARBA"/>
</dbReference>
<dbReference type="PROSITE" id="PS00061">
    <property type="entry name" value="ADH_SHORT"/>
    <property type="match status" value="1"/>
</dbReference>
<accession>A0A1C7N732</accession>
<dbReference type="OrthoDB" id="1393670at2759"/>
<dbReference type="FunCoup" id="A0A1C7N732">
    <property type="interactions" value="3"/>
</dbReference>
<dbReference type="InterPro" id="IPR036291">
    <property type="entry name" value="NAD(P)-bd_dom_sf"/>
</dbReference>
<name>A0A1C7N732_9FUNG</name>
<reference evidence="4 5" key="1">
    <citation type="submission" date="2016-03" db="EMBL/GenBank/DDBJ databases">
        <title>Choanephora cucurbitarum.</title>
        <authorList>
            <person name="Min B."/>
            <person name="Park H."/>
            <person name="Park J.-H."/>
            <person name="Shin H.-D."/>
            <person name="Choi I.-G."/>
        </authorList>
    </citation>
    <scope>NUCLEOTIDE SEQUENCE [LARGE SCALE GENOMIC DNA]</scope>
    <source>
        <strain evidence="4 5">KUS-F28377</strain>
    </source>
</reference>
<keyword evidence="2" id="KW-0521">NADP</keyword>
<dbReference type="PRINTS" id="PR00080">
    <property type="entry name" value="SDRFAMILY"/>
</dbReference>
<dbReference type="AlphaFoldDB" id="A0A1C7N732"/>
<dbReference type="Pfam" id="PF13561">
    <property type="entry name" value="adh_short_C2"/>
    <property type="match status" value="1"/>
</dbReference>
<dbReference type="Proteomes" id="UP000093000">
    <property type="component" value="Unassembled WGS sequence"/>
</dbReference>
<dbReference type="STRING" id="101091.A0A1C7N732"/>
<evidence type="ECO:0000256" key="2">
    <source>
        <dbReference type="ARBA" id="ARBA00022857"/>
    </source>
</evidence>
<dbReference type="EMBL" id="LUGH01000459">
    <property type="protein sequence ID" value="OBZ84881.1"/>
    <property type="molecule type" value="Genomic_DNA"/>
</dbReference>
<protein>
    <submittedName>
        <fullName evidence="4">Putative oxidoreductase YhxC</fullName>
    </submittedName>
</protein>
<sequence>MTIGFDEDLPNDVYHYNEMRKNMDWEKSGVASLLKPAPVSQHLPSFDAEGKPCFKPYRASGKLEGKYALITGADSGIGRSIATLYALEGCAGITIVYRDEREDADAMHTKTTIEGQSKCKINLIARDVGYQETCQEILDSHLKTFGRIDILVNNAAEQHKVTRVEDLKADVVERTFRTNVFGPIFMTKLVCNHLKQGGVIINTASIAAYRGMDVLVDYSATKGAIVSFTRALSQQLAPRRIRVNAVAPGPVWTPLIPNTFSKEEIQNFGSFPPFKRPAQPCEVAASFVFLASDDSSFITGQVVHPNGGTVINT</sequence>
<gene>
    <name evidence="4" type="primary">yhxC</name>
    <name evidence="4" type="ORF">A0J61_07072</name>
</gene>
<comment type="similarity">
    <text evidence="1">Belongs to the short-chain dehydrogenases/reductases (SDR) family.</text>
</comment>
<comment type="caution">
    <text evidence="4">The sequence shown here is derived from an EMBL/GenBank/DDBJ whole genome shotgun (WGS) entry which is preliminary data.</text>
</comment>
<dbReference type="PANTHER" id="PTHR48107:SF16">
    <property type="entry name" value="NADPH-DEPENDENT ALDEHYDE REDUCTASE 1, CHLOROPLASTIC"/>
    <property type="match status" value="1"/>
</dbReference>
<keyword evidence="3" id="KW-0560">Oxidoreductase</keyword>
<keyword evidence="5" id="KW-1185">Reference proteome</keyword>
<dbReference type="PANTHER" id="PTHR48107">
    <property type="entry name" value="NADPH-DEPENDENT ALDEHYDE REDUCTASE-LIKE PROTEIN, CHLOROPLASTIC-RELATED"/>
    <property type="match status" value="1"/>
</dbReference>
<proteinExistence type="inferred from homology"/>
<dbReference type="Gene3D" id="3.40.50.720">
    <property type="entry name" value="NAD(P)-binding Rossmann-like Domain"/>
    <property type="match status" value="1"/>
</dbReference>
<dbReference type="FunFam" id="3.40.50.720:FF:000084">
    <property type="entry name" value="Short-chain dehydrogenase reductase"/>
    <property type="match status" value="1"/>
</dbReference>